<dbReference type="InterPro" id="IPR007527">
    <property type="entry name" value="Znf_SWIM"/>
</dbReference>
<dbReference type="SMART" id="SM00575">
    <property type="entry name" value="ZnF_PMZ"/>
    <property type="match status" value="1"/>
</dbReference>
<keyword evidence="3" id="KW-0862">Zinc</keyword>
<feature type="compositionally biased region" description="Basic and acidic residues" evidence="5">
    <location>
        <begin position="298"/>
        <end position="309"/>
    </location>
</feature>
<dbReference type="InterPro" id="IPR006564">
    <property type="entry name" value="Znf_PMZ"/>
</dbReference>
<dbReference type="GO" id="GO:0008270">
    <property type="term" value="F:zinc ion binding"/>
    <property type="evidence" value="ECO:0007669"/>
    <property type="project" value="UniProtKB-KW"/>
</dbReference>
<dbReference type="Pfam" id="PF04434">
    <property type="entry name" value="SWIM"/>
    <property type="match status" value="1"/>
</dbReference>
<dbReference type="GeneID" id="120284006"/>
<evidence type="ECO:0000256" key="5">
    <source>
        <dbReference type="SAM" id="MobiDB-lite"/>
    </source>
</evidence>
<dbReference type="PROSITE" id="PS50966">
    <property type="entry name" value="ZF_SWIM"/>
    <property type="match status" value="1"/>
</dbReference>
<dbReference type="Pfam" id="PF10551">
    <property type="entry name" value="MULE"/>
    <property type="match status" value="1"/>
</dbReference>
<evidence type="ECO:0000256" key="4">
    <source>
        <dbReference type="PROSITE-ProRule" id="PRU00325"/>
    </source>
</evidence>
<accession>A0AB40D3G7</accession>
<keyword evidence="7" id="KW-1185">Reference proteome</keyword>
<name>A0AB40D3G7_DIOCR</name>
<gene>
    <name evidence="8" type="primary">LOC120284006</name>
</gene>
<dbReference type="Proteomes" id="UP001515500">
    <property type="component" value="Chromosome 19"/>
</dbReference>
<evidence type="ECO:0000313" key="8">
    <source>
        <dbReference type="RefSeq" id="XP_039146768.1"/>
    </source>
</evidence>
<dbReference type="PANTHER" id="PTHR31973:SF195">
    <property type="entry name" value="MUDR FAMILY TRANSPOSASE"/>
    <property type="match status" value="1"/>
</dbReference>
<dbReference type="AlphaFoldDB" id="A0AB40D3G7"/>
<organism evidence="7 8">
    <name type="scientific">Dioscorea cayennensis subsp. rotundata</name>
    <name type="common">White Guinea yam</name>
    <name type="synonym">Dioscorea rotundata</name>
    <dbReference type="NCBI Taxonomy" id="55577"/>
    <lineage>
        <taxon>Eukaryota</taxon>
        <taxon>Viridiplantae</taxon>
        <taxon>Streptophyta</taxon>
        <taxon>Embryophyta</taxon>
        <taxon>Tracheophyta</taxon>
        <taxon>Spermatophyta</taxon>
        <taxon>Magnoliopsida</taxon>
        <taxon>Liliopsida</taxon>
        <taxon>Dioscoreales</taxon>
        <taxon>Dioscoreaceae</taxon>
        <taxon>Dioscorea</taxon>
    </lineage>
</organism>
<evidence type="ECO:0000256" key="3">
    <source>
        <dbReference type="ARBA" id="ARBA00022833"/>
    </source>
</evidence>
<dbReference type="RefSeq" id="XP_039146768.1">
    <property type="nucleotide sequence ID" value="XM_039290834.1"/>
</dbReference>
<proteinExistence type="predicted"/>
<evidence type="ECO:0000256" key="2">
    <source>
        <dbReference type="ARBA" id="ARBA00022771"/>
    </source>
</evidence>
<dbReference type="InterPro" id="IPR018289">
    <property type="entry name" value="MULE_transposase_dom"/>
</dbReference>
<evidence type="ECO:0000256" key="1">
    <source>
        <dbReference type="ARBA" id="ARBA00022723"/>
    </source>
</evidence>
<dbReference type="PANTHER" id="PTHR31973">
    <property type="entry name" value="POLYPROTEIN, PUTATIVE-RELATED"/>
    <property type="match status" value="1"/>
</dbReference>
<evidence type="ECO:0000313" key="7">
    <source>
        <dbReference type="Proteomes" id="UP001515500"/>
    </source>
</evidence>
<reference evidence="8" key="1">
    <citation type="submission" date="2025-08" db="UniProtKB">
        <authorList>
            <consortium name="RefSeq"/>
        </authorList>
    </citation>
    <scope>IDENTIFICATION</scope>
</reference>
<feature type="domain" description="SWIM-type" evidence="6">
    <location>
        <begin position="206"/>
        <end position="238"/>
    </location>
</feature>
<sequence length="336" mass="39391">MAIAQDGNKNILPIAFAIVEGETLDAWRFFLEHLRADVTPQEGICFISDRHQSIKGAFRAIGRQMNPPHAYHVYCIRHISANFMRRFKNKEMQRIVVNIGYSKTSHDFNYWYDVLRDFDIEATRWLDNIPREKWAQSFDIEDRRKGVHAHAQIASGQIFSEVLMKTIQENQQTACSIYVRQFDREENSFMVDEMAPPQCGSIASSYRIDLRKRWCDCGEFQTLHFLCRHVLAACAYIHLHWQAYVDNVYRLQTIFNVYHKEFQPMSNERYWNPYNGPRLYPDLTMRRPASGRPKSSRIRNEMDIREGGQPKRCGLCRNEGHNRRNCSNAAGPSSMP</sequence>
<feature type="region of interest" description="Disordered" evidence="5">
    <location>
        <begin position="282"/>
        <end position="312"/>
    </location>
</feature>
<keyword evidence="2 4" id="KW-0863">Zinc-finger</keyword>
<protein>
    <submittedName>
        <fullName evidence="8">Uncharacterized protein LOC120284006</fullName>
    </submittedName>
</protein>
<keyword evidence="1" id="KW-0479">Metal-binding</keyword>
<evidence type="ECO:0000259" key="6">
    <source>
        <dbReference type="PROSITE" id="PS50966"/>
    </source>
</evidence>